<protein>
    <submittedName>
        <fullName evidence="1">Uncharacterized protein</fullName>
    </submittedName>
</protein>
<dbReference type="AlphaFoldDB" id="A0A9E7RUI4"/>
<accession>A0A9E7RUI4</accession>
<dbReference type="GeneID" id="58978361"/>
<gene>
    <name evidence="1" type="ORF">N5910_03720</name>
</gene>
<dbReference type="EMBL" id="CP104550">
    <property type="protein sequence ID" value="UXH32403.1"/>
    <property type="molecule type" value="Genomic_DNA"/>
</dbReference>
<dbReference type="Proteomes" id="UP001065373">
    <property type="component" value="Chromosome"/>
</dbReference>
<reference evidence="1" key="1">
    <citation type="submission" date="2022-09" db="EMBL/GenBank/DDBJ databases">
        <title>Characterization of three MwoI isoschizomers from sequenced genome and metagenomes.</title>
        <authorList>
            <person name="Fomenkov A."/>
            <person name="Xu S.Y."/>
            <person name="Roberts R.J."/>
        </authorList>
    </citation>
    <scope>NUCLEOTIDE SEQUENCE</scope>
    <source>
        <strain evidence="1">DSM 2970</strain>
    </source>
</reference>
<organism evidence="1">
    <name type="scientific">Methanothermobacter wolfeii</name>
    <name type="common">Methanobacterium wolfei</name>
    <dbReference type="NCBI Taxonomy" id="145261"/>
    <lineage>
        <taxon>Archaea</taxon>
        <taxon>Methanobacteriati</taxon>
        <taxon>Methanobacteriota</taxon>
        <taxon>Methanomada group</taxon>
        <taxon>Methanobacteria</taxon>
        <taxon>Methanobacteriales</taxon>
        <taxon>Methanobacteriaceae</taxon>
        <taxon>Methanothermobacter</taxon>
    </lineage>
</organism>
<dbReference type="RefSeq" id="WP_238337976.1">
    <property type="nucleotide sequence ID" value="NZ_CP104550.1"/>
</dbReference>
<dbReference type="KEGG" id="mwo:MWSIV6_0710"/>
<sequence>MVDGVYNDSGTLYDYYESTRKIRLKGIKFFSPPLPAVDLRKNLSFLNGNRYSSALKSEYREISEADFKRIYSRANFVKNFPLYLENVSFNIDEFILNSINSLHGIIKRFDNRKQMDIKTFIRLLGEFMDSYGVSKPYDELEEFYSLNAWRTGIKHYPSRDPERIVTLYNSQGGKRDFGLISFE</sequence>
<name>A0A9E7RUI4_METWO</name>
<evidence type="ECO:0000313" key="1">
    <source>
        <dbReference type="EMBL" id="UXH32403.1"/>
    </source>
</evidence>
<proteinExistence type="predicted"/>